<name>A0ABY9RDS4_9FLAO</name>
<dbReference type="Proteomes" id="UP001180481">
    <property type="component" value="Chromosome"/>
</dbReference>
<evidence type="ECO:0000313" key="2">
    <source>
        <dbReference type="Proteomes" id="UP001180481"/>
    </source>
</evidence>
<sequence length="203" mass="23272">MMFGQTYMDKVSKETCECINKKNIDLKSSDVDKLQVELGLCIMQSYTKFSNEFPKNKRLDFSDSKQMETFGMEVGMKMIKDCPDIILTLGKSYRKNTLNDESEDDLVLDSTTVNTEEPDDDITITGVYQGSKTDGFYYITVKESSGKINQMALINNFENSFLILDQVLKQNDKVQVSYFDAELFDVKLNRFVTVKVISDIKKL</sequence>
<reference evidence="1" key="1">
    <citation type="submission" date="2023-09" db="EMBL/GenBank/DDBJ databases">
        <title>Flavobacterium sp. 20NA77.7 isolated from freshwater.</title>
        <authorList>
            <person name="Le V."/>
            <person name="Ko S.-R."/>
            <person name="Ahn C.-Y."/>
            <person name="Oh H.-M."/>
        </authorList>
    </citation>
    <scope>NUCLEOTIDE SEQUENCE</scope>
    <source>
        <strain evidence="1">20NA77.7</strain>
    </source>
</reference>
<proteinExistence type="predicted"/>
<protein>
    <submittedName>
        <fullName evidence="1">Uncharacterized protein</fullName>
    </submittedName>
</protein>
<keyword evidence="2" id="KW-1185">Reference proteome</keyword>
<organism evidence="1 2">
    <name type="scientific">Flavobacterium nakdongensis</name>
    <dbReference type="NCBI Taxonomy" id="3073563"/>
    <lineage>
        <taxon>Bacteria</taxon>
        <taxon>Pseudomonadati</taxon>
        <taxon>Bacteroidota</taxon>
        <taxon>Flavobacteriia</taxon>
        <taxon>Flavobacteriales</taxon>
        <taxon>Flavobacteriaceae</taxon>
        <taxon>Flavobacterium</taxon>
    </lineage>
</organism>
<dbReference type="EMBL" id="CP133721">
    <property type="protein sequence ID" value="WMW78795.1"/>
    <property type="molecule type" value="Genomic_DNA"/>
</dbReference>
<evidence type="ECO:0000313" key="1">
    <source>
        <dbReference type="EMBL" id="WMW78795.1"/>
    </source>
</evidence>
<gene>
    <name evidence="1" type="ORF">RF683_04955</name>
</gene>
<dbReference type="RefSeq" id="WP_309533086.1">
    <property type="nucleotide sequence ID" value="NZ_CP133721.1"/>
</dbReference>
<accession>A0ABY9RDS4</accession>